<dbReference type="PANTHER" id="PTHR43205">
    <property type="entry name" value="PROSTAGLANDIN REDUCTASE"/>
    <property type="match status" value="1"/>
</dbReference>
<dbReference type="InterPro" id="IPR045010">
    <property type="entry name" value="MDR_fam"/>
</dbReference>
<evidence type="ECO:0000256" key="1">
    <source>
        <dbReference type="ARBA" id="ARBA00023002"/>
    </source>
</evidence>
<name>E6Q681_9ZZZZ</name>
<dbReference type="FunFam" id="3.40.50.720:FF:000121">
    <property type="entry name" value="Prostaglandin reductase 2"/>
    <property type="match status" value="1"/>
</dbReference>
<dbReference type="PANTHER" id="PTHR43205:SF7">
    <property type="entry name" value="PROSTAGLANDIN REDUCTASE 1"/>
    <property type="match status" value="1"/>
</dbReference>
<organism evidence="3">
    <name type="scientific">mine drainage metagenome</name>
    <dbReference type="NCBI Taxonomy" id="410659"/>
    <lineage>
        <taxon>unclassified sequences</taxon>
        <taxon>metagenomes</taxon>
        <taxon>ecological metagenomes</taxon>
    </lineage>
</organism>
<dbReference type="InterPro" id="IPR011032">
    <property type="entry name" value="GroES-like_sf"/>
</dbReference>
<dbReference type="AlphaFoldDB" id="E6Q681"/>
<reference evidence="3" key="1">
    <citation type="submission" date="2009-10" db="EMBL/GenBank/DDBJ databases">
        <title>Diversity of trophic interactions inside an arsenic-rich microbial ecosystem.</title>
        <authorList>
            <person name="Bertin P.N."/>
            <person name="Heinrich-Salmeron A."/>
            <person name="Pelletier E."/>
            <person name="Goulhen-Chollet F."/>
            <person name="Arsene-Ploetze F."/>
            <person name="Gallien S."/>
            <person name="Calteau A."/>
            <person name="Vallenet D."/>
            <person name="Casiot C."/>
            <person name="Chane-Woon-Ming B."/>
            <person name="Giloteaux L."/>
            <person name="Barakat M."/>
            <person name="Bonnefoy V."/>
            <person name="Bruneel O."/>
            <person name="Chandler M."/>
            <person name="Cleiss J."/>
            <person name="Duran R."/>
            <person name="Elbaz-Poulichet F."/>
            <person name="Fonknechten N."/>
            <person name="Lauga B."/>
            <person name="Mornico D."/>
            <person name="Ortet P."/>
            <person name="Schaeffer C."/>
            <person name="Siguier P."/>
            <person name="Alexander Thil Smith A."/>
            <person name="Van Dorsselaer A."/>
            <person name="Weissenbach J."/>
            <person name="Medigue C."/>
            <person name="Le Paslier D."/>
        </authorList>
    </citation>
    <scope>NUCLEOTIDE SEQUENCE</scope>
</reference>
<accession>E6Q681</accession>
<dbReference type="InterPro" id="IPR041694">
    <property type="entry name" value="ADH_N_2"/>
</dbReference>
<protein>
    <submittedName>
        <fullName evidence="3">Putative conserved oxidoreductase, Zn-dependent and NAD(P)-binding</fullName>
    </submittedName>
</protein>
<dbReference type="InterPro" id="IPR013149">
    <property type="entry name" value="ADH-like_C"/>
</dbReference>
<evidence type="ECO:0000259" key="2">
    <source>
        <dbReference type="SMART" id="SM00829"/>
    </source>
</evidence>
<dbReference type="Gene3D" id="3.90.180.10">
    <property type="entry name" value="Medium-chain alcohol dehydrogenases, catalytic domain"/>
    <property type="match status" value="1"/>
</dbReference>
<dbReference type="InterPro" id="IPR020843">
    <property type="entry name" value="ER"/>
</dbReference>
<dbReference type="SUPFAM" id="SSF51735">
    <property type="entry name" value="NAD(P)-binding Rossmann-fold domains"/>
    <property type="match status" value="1"/>
</dbReference>
<dbReference type="Gene3D" id="3.40.50.720">
    <property type="entry name" value="NAD(P)-binding Rossmann-like Domain"/>
    <property type="match status" value="1"/>
</dbReference>
<feature type="domain" description="Enoyl reductase (ER)" evidence="2">
    <location>
        <begin position="17"/>
        <end position="329"/>
    </location>
</feature>
<gene>
    <name evidence="3" type="primary">yncB</name>
    <name evidence="3" type="ORF">CARN4_2550</name>
</gene>
<sequence length="332" mass="35169">MERNLQIRLARRPVGEPSVEDFRLVEEAMPSAGAGEVLLQTQWLSLDPYMRGRMSELRSYVPPVALDAVMVGGTVGKVLASNDPRFAVGDLVLGYGGWQRYSVEPADTLQKLDPAMAHPSYALGILGMPGQTAFCALNDIGAPKAGETLVVSAAAGAVGQVAGQLGKVAGCRVVGVAGGAEKCRYVVEELGFDACIDRKSASLDEALAHHCPEGIDIYFDNTAGAILEAVMKRLRLGARIPLVGLIEQYNATQMPKGPNLAPLLVARAKIEGFLVSDHATHTRTFLATVGALLQQGKLAYREDIVEGLEAAPQAFIGLLRGANLGKLLVRTA</sequence>
<dbReference type="GO" id="GO:0016628">
    <property type="term" value="F:oxidoreductase activity, acting on the CH-CH group of donors, NAD or NADP as acceptor"/>
    <property type="evidence" value="ECO:0007669"/>
    <property type="project" value="InterPro"/>
</dbReference>
<dbReference type="CDD" id="cd05288">
    <property type="entry name" value="PGDH"/>
    <property type="match status" value="1"/>
</dbReference>
<dbReference type="Pfam" id="PF16884">
    <property type="entry name" value="ADH_N_2"/>
    <property type="match status" value="1"/>
</dbReference>
<dbReference type="Pfam" id="PF00107">
    <property type="entry name" value="ADH_zinc_N"/>
    <property type="match status" value="1"/>
</dbReference>
<evidence type="ECO:0000313" key="3">
    <source>
        <dbReference type="EMBL" id="CBI02704.1"/>
    </source>
</evidence>
<proteinExistence type="predicted"/>
<dbReference type="InterPro" id="IPR036291">
    <property type="entry name" value="NAD(P)-bd_dom_sf"/>
</dbReference>
<dbReference type="SMART" id="SM00829">
    <property type="entry name" value="PKS_ER"/>
    <property type="match status" value="1"/>
</dbReference>
<keyword evidence="1" id="KW-0560">Oxidoreductase</keyword>
<dbReference type="SUPFAM" id="SSF50129">
    <property type="entry name" value="GroES-like"/>
    <property type="match status" value="1"/>
</dbReference>
<dbReference type="EMBL" id="CABO01000040">
    <property type="protein sequence ID" value="CBI02704.1"/>
    <property type="molecule type" value="Genomic_DNA"/>
</dbReference>
<comment type="caution">
    <text evidence="3">The sequence shown here is derived from an EMBL/GenBank/DDBJ whole genome shotgun (WGS) entry which is preliminary data.</text>
</comment>